<evidence type="ECO:0000256" key="3">
    <source>
        <dbReference type="ARBA" id="ARBA00012438"/>
    </source>
</evidence>
<dbReference type="Pfam" id="PF06580">
    <property type="entry name" value="His_kinase"/>
    <property type="match status" value="1"/>
</dbReference>
<evidence type="ECO:0000256" key="9">
    <source>
        <dbReference type="ARBA" id="ARBA00022777"/>
    </source>
</evidence>
<keyword evidence="9 18" id="KW-0418">Kinase</keyword>
<keyword evidence="8" id="KW-0547">Nucleotide-binding</keyword>
<dbReference type="InterPro" id="IPR050640">
    <property type="entry name" value="Bact_2-comp_sensor_kinase"/>
</dbReference>
<feature type="domain" description="Histidine kinase" evidence="16">
    <location>
        <begin position="370"/>
        <end position="607"/>
    </location>
</feature>
<evidence type="ECO:0000256" key="13">
    <source>
        <dbReference type="ARBA" id="ARBA00023136"/>
    </source>
</evidence>
<dbReference type="PANTHER" id="PTHR34220">
    <property type="entry name" value="SENSOR HISTIDINE KINASE YPDA"/>
    <property type="match status" value="1"/>
</dbReference>
<dbReference type="Pfam" id="PF02743">
    <property type="entry name" value="dCache_1"/>
    <property type="match status" value="1"/>
</dbReference>
<keyword evidence="19" id="KW-1185">Reference proteome</keyword>
<name>A0A0M9BII8_9BACL</name>
<dbReference type="InterPro" id="IPR036890">
    <property type="entry name" value="HATPase_C_sf"/>
</dbReference>
<dbReference type="PANTHER" id="PTHR34220:SF7">
    <property type="entry name" value="SENSOR HISTIDINE KINASE YPDA"/>
    <property type="match status" value="1"/>
</dbReference>
<keyword evidence="4" id="KW-1003">Cell membrane</keyword>
<evidence type="ECO:0000256" key="11">
    <source>
        <dbReference type="ARBA" id="ARBA00022989"/>
    </source>
</evidence>
<dbReference type="PRINTS" id="PR00344">
    <property type="entry name" value="BCTRLSENSOR"/>
</dbReference>
<evidence type="ECO:0000313" key="18">
    <source>
        <dbReference type="EMBL" id="KOY12988.1"/>
    </source>
</evidence>
<feature type="transmembrane region" description="Helical" evidence="15">
    <location>
        <begin position="297"/>
        <end position="316"/>
    </location>
</feature>
<dbReference type="OrthoDB" id="9776552at2"/>
<keyword evidence="12" id="KW-0902">Two-component regulatory system</keyword>
<evidence type="ECO:0000259" key="17">
    <source>
        <dbReference type="PROSITE" id="PS50885"/>
    </source>
</evidence>
<comment type="subcellular location">
    <subcellularLocation>
        <location evidence="2">Cell membrane</location>
        <topology evidence="2">Multi-pass membrane protein</topology>
    </subcellularLocation>
</comment>
<evidence type="ECO:0000256" key="4">
    <source>
        <dbReference type="ARBA" id="ARBA00022475"/>
    </source>
</evidence>
<dbReference type="Pfam" id="PF02518">
    <property type="entry name" value="HATPase_c"/>
    <property type="match status" value="1"/>
</dbReference>
<dbReference type="InterPro" id="IPR003594">
    <property type="entry name" value="HATPase_dom"/>
</dbReference>
<evidence type="ECO:0000256" key="10">
    <source>
        <dbReference type="ARBA" id="ARBA00022840"/>
    </source>
</evidence>
<protein>
    <recommendedName>
        <fullName evidence="3">histidine kinase</fullName>
        <ecNumber evidence="3">2.7.13.3</ecNumber>
    </recommendedName>
</protein>
<dbReference type="SMART" id="SM00304">
    <property type="entry name" value="HAMP"/>
    <property type="match status" value="1"/>
</dbReference>
<keyword evidence="11 15" id="KW-1133">Transmembrane helix</keyword>
<dbReference type="PROSITE" id="PS50885">
    <property type="entry name" value="HAMP"/>
    <property type="match status" value="1"/>
</dbReference>
<keyword evidence="14" id="KW-0175">Coiled coil</keyword>
<dbReference type="GO" id="GO:0005886">
    <property type="term" value="C:plasma membrane"/>
    <property type="evidence" value="ECO:0007669"/>
    <property type="project" value="UniProtKB-SubCell"/>
</dbReference>
<dbReference type="CDD" id="cd06225">
    <property type="entry name" value="HAMP"/>
    <property type="match status" value="1"/>
</dbReference>
<gene>
    <name evidence="18" type="ORF">AMS66_28565</name>
</gene>
<keyword evidence="6" id="KW-0808">Transferase</keyword>
<keyword evidence="7 15" id="KW-0812">Transmembrane</keyword>
<proteinExistence type="predicted"/>
<evidence type="ECO:0000256" key="7">
    <source>
        <dbReference type="ARBA" id="ARBA00022692"/>
    </source>
</evidence>
<dbReference type="Proteomes" id="UP000037688">
    <property type="component" value="Unassembled WGS sequence"/>
</dbReference>
<dbReference type="Gene3D" id="3.30.450.20">
    <property type="entry name" value="PAS domain"/>
    <property type="match status" value="1"/>
</dbReference>
<dbReference type="InterPro" id="IPR033479">
    <property type="entry name" value="dCache_1"/>
</dbReference>
<keyword evidence="13 15" id="KW-0472">Membrane</keyword>
<evidence type="ECO:0000256" key="6">
    <source>
        <dbReference type="ARBA" id="ARBA00022679"/>
    </source>
</evidence>
<evidence type="ECO:0000256" key="2">
    <source>
        <dbReference type="ARBA" id="ARBA00004651"/>
    </source>
</evidence>
<evidence type="ECO:0000256" key="8">
    <source>
        <dbReference type="ARBA" id="ARBA00022741"/>
    </source>
</evidence>
<dbReference type="Gene3D" id="6.10.340.10">
    <property type="match status" value="1"/>
</dbReference>
<evidence type="ECO:0000256" key="15">
    <source>
        <dbReference type="SAM" id="Phobius"/>
    </source>
</evidence>
<keyword evidence="5" id="KW-0597">Phosphoprotein</keyword>
<reference evidence="18 19" key="1">
    <citation type="submission" date="2015-08" db="EMBL/GenBank/DDBJ databases">
        <title>Draft genome sequence of cellulolytic and xylanolytic Paenibacillus sp. A59, isolated from a decaying forest soil from Patagonia, Argentina.</title>
        <authorList>
            <person name="Ghio S."/>
            <person name="Caceres A.M."/>
            <person name="Talia P."/>
            <person name="Grasso D."/>
            <person name="Campos E."/>
        </authorList>
    </citation>
    <scope>NUCLEOTIDE SEQUENCE [LARGE SCALE GENOMIC DNA]</scope>
    <source>
        <strain evidence="18 19">A59</strain>
    </source>
</reference>
<dbReference type="EMBL" id="LITU01000082">
    <property type="protein sequence ID" value="KOY12988.1"/>
    <property type="molecule type" value="Genomic_DNA"/>
</dbReference>
<sequence length="612" mass="69767">MMKRSLSIRLFFHFAIVITLSLSAIGVFTYTYASTEMNDQLADNIAQTMRNTAYQTDLYLQNYDRATYSILSNGSVKQFLDMNPEDSYAYYEYSRQIKTNVFPPVFMLYPQIKFLYVIGENGRVVIDDNQNSAGIPDMDAALQYKELLAATPANGESTLLTRSIRSEQSANVITIARRIRGVSSYTPNGVLAMEVNVLELDKIWGELDLGKGGYQYVIDQNGTVIYTPGEAEAQTAMPSSSVNRLMQMEAGSLELNTDGTKRLFISELSDYSGWRFVASVPLEELQRPIATIRSTTLWVGAGTLLAALVVAYRIGASQVEPIRVLMNGMRQTEKGIWNKVEMKERRDEIGVLIRSYNLMVSRLSDMIESVYESELRRQKSEIELQQEALERHRAEFQALQLQINPHFLYNTLETIKCYAVVQDSEEITQMVESMAHMLRYSIQTNLEEITVANELKHVLAYLSIMKHRMDRELEVEVIIAPDLLLEKMVRLTLQPLVENVLQHAFPQGMEPGHFIRIDARRLEDRFLVIVQDNGMGMSEERLEKLRRRLELNRLAGEDSDDVYHRGGIGLMNVHRRIQLVFGEMYGLMIESEQGLGTTITMALPADQHSKRI</sequence>
<feature type="domain" description="HAMP" evidence="17">
    <location>
        <begin position="316"/>
        <end position="368"/>
    </location>
</feature>
<dbReference type="InterPro" id="IPR010559">
    <property type="entry name" value="Sig_transdc_His_kin_internal"/>
</dbReference>
<dbReference type="CDD" id="cd12912">
    <property type="entry name" value="PDC2_MCP_like"/>
    <property type="match status" value="1"/>
</dbReference>
<accession>A0A0M9BII8</accession>
<dbReference type="SUPFAM" id="SSF55874">
    <property type="entry name" value="ATPase domain of HSP90 chaperone/DNA topoisomerase II/histidine kinase"/>
    <property type="match status" value="1"/>
</dbReference>
<comment type="caution">
    <text evidence="18">The sequence shown here is derived from an EMBL/GenBank/DDBJ whole genome shotgun (WGS) entry which is preliminary data.</text>
</comment>
<dbReference type="GO" id="GO:0005524">
    <property type="term" value="F:ATP binding"/>
    <property type="evidence" value="ECO:0007669"/>
    <property type="project" value="UniProtKB-KW"/>
</dbReference>
<evidence type="ECO:0000256" key="12">
    <source>
        <dbReference type="ARBA" id="ARBA00023012"/>
    </source>
</evidence>
<dbReference type="AlphaFoldDB" id="A0A0M9BII8"/>
<dbReference type="InterPro" id="IPR003660">
    <property type="entry name" value="HAMP_dom"/>
</dbReference>
<comment type="catalytic activity">
    <reaction evidence="1">
        <text>ATP + protein L-histidine = ADP + protein N-phospho-L-histidine.</text>
        <dbReference type="EC" id="2.7.13.3"/>
    </reaction>
</comment>
<evidence type="ECO:0000256" key="1">
    <source>
        <dbReference type="ARBA" id="ARBA00000085"/>
    </source>
</evidence>
<dbReference type="GO" id="GO:0000155">
    <property type="term" value="F:phosphorelay sensor kinase activity"/>
    <property type="evidence" value="ECO:0007669"/>
    <property type="project" value="InterPro"/>
</dbReference>
<evidence type="ECO:0000313" key="19">
    <source>
        <dbReference type="Proteomes" id="UP000037688"/>
    </source>
</evidence>
<evidence type="ECO:0000259" key="16">
    <source>
        <dbReference type="PROSITE" id="PS50109"/>
    </source>
</evidence>
<dbReference type="InterPro" id="IPR005467">
    <property type="entry name" value="His_kinase_dom"/>
</dbReference>
<evidence type="ECO:0000256" key="5">
    <source>
        <dbReference type="ARBA" id="ARBA00022553"/>
    </source>
</evidence>
<dbReference type="CDD" id="cd18773">
    <property type="entry name" value="PDC1_HK_sensor"/>
    <property type="match status" value="1"/>
</dbReference>
<dbReference type="Gene3D" id="3.30.565.10">
    <property type="entry name" value="Histidine kinase-like ATPase, C-terminal domain"/>
    <property type="match status" value="1"/>
</dbReference>
<dbReference type="PROSITE" id="PS50109">
    <property type="entry name" value="HIS_KIN"/>
    <property type="match status" value="1"/>
</dbReference>
<dbReference type="SUPFAM" id="SSF158472">
    <property type="entry name" value="HAMP domain-like"/>
    <property type="match status" value="1"/>
</dbReference>
<feature type="coiled-coil region" evidence="14">
    <location>
        <begin position="372"/>
        <end position="402"/>
    </location>
</feature>
<dbReference type="SMART" id="SM00387">
    <property type="entry name" value="HATPase_c"/>
    <property type="match status" value="1"/>
</dbReference>
<dbReference type="PATRIC" id="fig|1705561.3.peg.6018"/>
<dbReference type="InterPro" id="IPR004358">
    <property type="entry name" value="Sig_transdc_His_kin-like_C"/>
</dbReference>
<dbReference type="EC" id="2.7.13.3" evidence="3"/>
<keyword evidence="10" id="KW-0067">ATP-binding</keyword>
<evidence type="ECO:0000256" key="14">
    <source>
        <dbReference type="SAM" id="Coils"/>
    </source>
</evidence>
<organism evidence="18 19">
    <name type="scientific">Paenibacillus xylanivorans</name>
    <dbReference type="NCBI Taxonomy" id="1705561"/>
    <lineage>
        <taxon>Bacteria</taxon>
        <taxon>Bacillati</taxon>
        <taxon>Bacillota</taxon>
        <taxon>Bacilli</taxon>
        <taxon>Bacillales</taxon>
        <taxon>Paenibacillaceae</taxon>
        <taxon>Paenibacillus</taxon>
    </lineage>
</organism>